<dbReference type="Gene3D" id="3.30.420.10">
    <property type="entry name" value="Ribonuclease H-like superfamily/Ribonuclease H"/>
    <property type="match status" value="1"/>
</dbReference>
<dbReference type="GO" id="GO:0015074">
    <property type="term" value="P:DNA integration"/>
    <property type="evidence" value="ECO:0007669"/>
    <property type="project" value="InterPro"/>
</dbReference>
<dbReference type="AlphaFoldDB" id="A0A6L2N925"/>
<dbReference type="PANTHER" id="PTHR37984">
    <property type="entry name" value="PROTEIN CBG26694"/>
    <property type="match status" value="1"/>
</dbReference>
<keyword evidence="2" id="KW-0808">Transferase</keyword>
<comment type="caution">
    <text evidence="2">The sequence shown here is derived from an EMBL/GenBank/DDBJ whole genome shotgun (WGS) entry which is preliminary data.</text>
</comment>
<dbReference type="EMBL" id="BKCJ010008379">
    <property type="protein sequence ID" value="GEU81915.1"/>
    <property type="molecule type" value="Genomic_DNA"/>
</dbReference>
<feature type="domain" description="Integrase catalytic" evidence="1">
    <location>
        <begin position="291"/>
        <end position="459"/>
    </location>
</feature>
<dbReference type="InterPro" id="IPR036397">
    <property type="entry name" value="RNaseH_sf"/>
</dbReference>
<dbReference type="InterPro" id="IPR005162">
    <property type="entry name" value="Retrotrans_gag_dom"/>
</dbReference>
<dbReference type="Gene3D" id="3.10.10.10">
    <property type="entry name" value="HIV Type 1 Reverse Transcriptase, subunit A, domain 1"/>
    <property type="match status" value="1"/>
</dbReference>
<dbReference type="PANTHER" id="PTHR37984:SF5">
    <property type="entry name" value="PROTEIN NYNRIN-LIKE"/>
    <property type="match status" value="1"/>
</dbReference>
<name>A0A6L2N925_TANCI</name>
<evidence type="ECO:0000313" key="3">
    <source>
        <dbReference type="EMBL" id="GEU81915.1"/>
    </source>
</evidence>
<dbReference type="PROSITE" id="PS50994">
    <property type="entry name" value="INTEGRASE"/>
    <property type="match status" value="1"/>
</dbReference>
<dbReference type="GO" id="GO:0003964">
    <property type="term" value="F:RNA-directed DNA polymerase activity"/>
    <property type="evidence" value="ECO:0007669"/>
    <property type="project" value="UniProtKB-KW"/>
</dbReference>
<accession>A0A6L2N925</accession>
<keyword evidence="2" id="KW-0548">Nucleotidyltransferase</keyword>
<gene>
    <name evidence="2" type="ORF">Tci_053600</name>
    <name evidence="3" type="ORF">Tci_053893</name>
</gene>
<evidence type="ECO:0000259" key="1">
    <source>
        <dbReference type="PROSITE" id="PS50994"/>
    </source>
</evidence>
<dbReference type="InterPro" id="IPR001584">
    <property type="entry name" value="Integrase_cat-core"/>
</dbReference>
<keyword evidence="2" id="KW-0695">RNA-directed DNA polymerase</keyword>
<reference evidence="2" key="1">
    <citation type="journal article" date="2019" name="Sci. Rep.">
        <title>Draft genome of Tanacetum cinerariifolium, the natural source of mosquito coil.</title>
        <authorList>
            <person name="Yamashiro T."/>
            <person name="Shiraishi A."/>
            <person name="Satake H."/>
            <person name="Nakayama K."/>
        </authorList>
    </citation>
    <scope>NUCLEOTIDE SEQUENCE</scope>
</reference>
<dbReference type="GO" id="GO:0003676">
    <property type="term" value="F:nucleic acid binding"/>
    <property type="evidence" value="ECO:0007669"/>
    <property type="project" value="InterPro"/>
</dbReference>
<dbReference type="InterPro" id="IPR043502">
    <property type="entry name" value="DNA/RNA_pol_sf"/>
</dbReference>
<protein>
    <submittedName>
        <fullName evidence="2">Reverse transcriptase domain-containing protein</fullName>
    </submittedName>
</protein>
<proteinExistence type="predicted"/>
<dbReference type="InterPro" id="IPR050951">
    <property type="entry name" value="Retrovirus_Pol_polyprotein"/>
</dbReference>
<dbReference type="Pfam" id="PF03732">
    <property type="entry name" value="Retrotrans_gag"/>
    <property type="match status" value="1"/>
</dbReference>
<dbReference type="InterPro" id="IPR012337">
    <property type="entry name" value="RNaseH-like_sf"/>
</dbReference>
<dbReference type="SUPFAM" id="SSF53098">
    <property type="entry name" value="Ribonuclease H-like"/>
    <property type="match status" value="1"/>
</dbReference>
<organism evidence="2">
    <name type="scientific">Tanacetum cinerariifolium</name>
    <name type="common">Dalmatian daisy</name>
    <name type="synonym">Chrysanthemum cinerariifolium</name>
    <dbReference type="NCBI Taxonomy" id="118510"/>
    <lineage>
        <taxon>Eukaryota</taxon>
        <taxon>Viridiplantae</taxon>
        <taxon>Streptophyta</taxon>
        <taxon>Embryophyta</taxon>
        <taxon>Tracheophyta</taxon>
        <taxon>Spermatophyta</taxon>
        <taxon>Magnoliopsida</taxon>
        <taxon>eudicotyledons</taxon>
        <taxon>Gunneridae</taxon>
        <taxon>Pentapetalae</taxon>
        <taxon>asterids</taxon>
        <taxon>campanulids</taxon>
        <taxon>Asterales</taxon>
        <taxon>Asteraceae</taxon>
        <taxon>Asteroideae</taxon>
        <taxon>Anthemideae</taxon>
        <taxon>Anthemidinae</taxon>
        <taxon>Tanacetum</taxon>
    </lineage>
</organism>
<dbReference type="SUPFAM" id="SSF56672">
    <property type="entry name" value="DNA/RNA polymerases"/>
    <property type="match status" value="1"/>
</dbReference>
<dbReference type="EMBL" id="BKCJ010008321">
    <property type="protein sequence ID" value="GEU81622.1"/>
    <property type="molecule type" value="Genomic_DNA"/>
</dbReference>
<evidence type="ECO:0000313" key="2">
    <source>
        <dbReference type="EMBL" id="GEU81622.1"/>
    </source>
</evidence>
<sequence length="459" mass="53132">MFNSTLTENARVWFDDLSAESIDSYDDLKKPFLENYLKQKKCIKDPIEIHNIKQRDGESTEDFVKRYKLESMDIKGAPKCMRISGFVHGITNLELIKRLHDKIQKTVDKMMRVTTSFLRGKWQPRITNEKSRFHHGNNKRVTISKISRKEAFEISQSRKGTGSVYAPYKNPKRNFCFRQRKIQSSATNDNSIRQKKRGHVADRNQVIHEEVRKLVEAGIMKELHYYDWLSNPVMVKKHDDSWRMFLAKLAERSLPFFRTLKKCMKKSDFHWTVEAEEAFKQVKQIIAELPMLVSPIEKEELIVYLAAAKETGIDIAGPFPEGPGKVKFFIGAIDYFTKWIEAKPVATITGNQIKKFVWENIVYKFGLPGEIISDNGNSFGIIHSKIGMRNYASASTLLLSNIRKPMARKQAAIREVKSKEKMEKNYNSKVLSASFKPRDLVYRNNDASHAEDTRKLGPK</sequence>